<reference evidence="2" key="1">
    <citation type="submission" date="2017-09" db="EMBL/GenBank/DDBJ databases">
        <authorList>
            <person name="Varghese N."/>
            <person name="Submissions S."/>
        </authorList>
    </citation>
    <scope>NUCLEOTIDE SEQUENCE [LARGE SCALE GENOMIC DNA]</scope>
    <source>
        <strain evidence="2">JKS000234</strain>
    </source>
</reference>
<evidence type="ECO:0000313" key="2">
    <source>
        <dbReference type="Proteomes" id="UP000219271"/>
    </source>
</evidence>
<dbReference type="Proteomes" id="UP000219271">
    <property type="component" value="Unassembled WGS sequence"/>
</dbReference>
<protein>
    <submittedName>
        <fullName evidence="1">Uncharacterized protein</fullName>
    </submittedName>
</protein>
<keyword evidence="2" id="KW-1185">Reference proteome</keyword>
<evidence type="ECO:0000313" key="1">
    <source>
        <dbReference type="EMBL" id="SOD60914.1"/>
    </source>
</evidence>
<name>A0A286DQT8_9GAMM</name>
<dbReference type="AlphaFoldDB" id="A0A286DQT8"/>
<accession>A0A286DQT8</accession>
<gene>
    <name evidence="1" type="ORF">SAMN06273570_4906</name>
</gene>
<organism evidence="1 2">
    <name type="scientific">Candidatus Pantoea floridensis</name>
    <dbReference type="NCBI Taxonomy" id="1938870"/>
    <lineage>
        <taxon>Bacteria</taxon>
        <taxon>Pseudomonadati</taxon>
        <taxon>Pseudomonadota</taxon>
        <taxon>Gammaproteobacteria</taxon>
        <taxon>Enterobacterales</taxon>
        <taxon>Erwiniaceae</taxon>
        <taxon>Pantoea</taxon>
    </lineage>
</organism>
<dbReference type="EMBL" id="OCMY01000002">
    <property type="protein sequence ID" value="SOD60914.1"/>
    <property type="molecule type" value="Genomic_DNA"/>
</dbReference>
<proteinExistence type="predicted"/>
<sequence>MAVSSLVRINAHPTTSRKVAIYGDLFPEAHKCALDENSPADKNKLTKFLNLPMVINLPLFPARHPQGCF</sequence>